<evidence type="ECO:0000259" key="12">
    <source>
        <dbReference type="Pfam" id="PF13851"/>
    </source>
</evidence>
<dbReference type="Pfam" id="PF13851">
    <property type="entry name" value="GAS"/>
    <property type="match status" value="1"/>
</dbReference>
<dbReference type="STRING" id="145388.A0A0D2LTC5"/>
<organism evidence="13 14">
    <name type="scientific">Monoraphidium neglectum</name>
    <dbReference type="NCBI Taxonomy" id="145388"/>
    <lineage>
        <taxon>Eukaryota</taxon>
        <taxon>Viridiplantae</taxon>
        <taxon>Chlorophyta</taxon>
        <taxon>core chlorophytes</taxon>
        <taxon>Chlorophyceae</taxon>
        <taxon>CS clade</taxon>
        <taxon>Sphaeropleales</taxon>
        <taxon>Selenastraceae</taxon>
        <taxon>Monoraphidium</taxon>
    </lineage>
</organism>
<dbReference type="PANTHER" id="PTHR31543:SF0">
    <property type="entry name" value="DYNEIN REGULATORY COMPLEX SUBUNIT 4"/>
    <property type="match status" value="1"/>
</dbReference>
<evidence type="ECO:0000256" key="4">
    <source>
        <dbReference type="ARBA" id="ARBA00022490"/>
    </source>
</evidence>
<dbReference type="OrthoDB" id="767661at2759"/>
<evidence type="ECO:0000256" key="3">
    <source>
        <dbReference type="ARBA" id="ARBA00009859"/>
    </source>
</evidence>
<keyword evidence="9" id="KW-0206">Cytoskeleton</keyword>
<dbReference type="RefSeq" id="XP_013893914.1">
    <property type="nucleotide sequence ID" value="XM_014038460.1"/>
</dbReference>
<feature type="compositionally biased region" description="Basic and acidic residues" evidence="11">
    <location>
        <begin position="9"/>
        <end position="20"/>
    </location>
</feature>
<feature type="compositionally biased region" description="Low complexity" evidence="11">
    <location>
        <begin position="22"/>
        <end position="36"/>
    </location>
</feature>
<evidence type="ECO:0000256" key="1">
    <source>
        <dbReference type="ARBA" id="ARBA00004230"/>
    </source>
</evidence>
<dbReference type="GO" id="GO:0008017">
    <property type="term" value="F:microtubule binding"/>
    <property type="evidence" value="ECO:0007669"/>
    <property type="project" value="InterPro"/>
</dbReference>
<feature type="region of interest" description="Disordered" evidence="11">
    <location>
        <begin position="1"/>
        <end position="52"/>
    </location>
</feature>
<name>A0A0D2LTC5_9CHLO</name>
<dbReference type="GeneID" id="25730494"/>
<dbReference type="GO" id="GO:0031267">
    <property type="term" value="F:small GTPase binding"/>
    <property type="evidence" value="ECO:0007669"/>
    <property type="project" value="InterPro"/>
</dbReference>
<evidence type="ECO:0000256" key="10">
    <source>
        <dbReference type="ARBA" id="ARBA00023273"/>
    </source>
</evidence>
<sequence length="290" mass="33824">MAPKKKPAKGKEKKEKKGSAGKDGAAAPGAADVEGASIDELNQKVVTLEREKNKEEEYRNYMQLERDKINAFWEITKKDLEERRADLRNKDRELEEMEERHQVEVKVYKQKVKHLLFEHQNNIAALKADGELALKLQQDDFRRREGTLGRDKRSLKKEIKEQDVSHQELVRALRVEAAKEGSKARQGFELAARELAAKHERRLKMARDEMELRRKHELHEVEERKNAHINELMKQHEAAFGEIKNYYNDITANNLDLIKVRSEDLHARWWFADLICRKARRVEGGTSVGT</sequence>
<comment type="subcellular location">
    <subcellularLocation>
        <location evidence="1">Cell projection</location>
        <location evidence="1">Cilium</location>
        <location evidence="1">Flagellum</location>
    </subcellularLocation>
    <subcellularLocation>
        <location evidence="2">Cytoplasm</location>
        <location evidence="2">Cytoskeleton</location>
    </subcellularLocation>
</comment>
<keyword evidence="5" id="KW-0493">Microtubule</keyword>
<protein>
    <submittedName>
        <fullName evidence="13">Putative Growth arrest-specific protein 8 like protein</fullName>
    </submittedName>
</protein>
<evidence type="ECO:0000256" key="11">
    <source>
        <dbReference type="SAM" id="MobiDB-lite"/>
    </source>
</evidence>
<keyword evidence="8" id="KW-0969">Cilium</keyword>
<keyword evidence="7" id="KW-0175">Coiled coil</keyword>
<evidence type="ECO:0000313" key="14">
    <source>
        <dbReference type="Proteomes" id="UP000054498"/>
    </source>
</evidence>
<proteinExistence type="inferred from homology"/>
<dbReference type="InterPro" id="IPR039308">
    <property type="entry name" value="GAS8"/>
</dbReference>
<dbReference type="AlphaFoldDB" id="A0A0D2LTC5"/>
<dbReference type="EMBL" id="KK103824">
    <property type="protein sequence ID" value="KIY94894.1"/>
    <property type="molecule type" value="Genomic_DNA"/>
</dbReference>
<keyword evidence="4" id="KW-0963">Cytoplasm</keyword>
<comment type="similarity">
    <text evidence="3">Belongs to the DRC4 family.</text>
</comment>
<dbReference type="GO" id="GO:0005794">
    <property type="term" value="C:Golgi apparatus"/>
    <property type="evidence" value="ECO:0007669"/>
    <property type="project" value="TreeGrafter"/>
</dbReference>
<keyword evidence="14" id="KW-1185">Reference proteome</keyword>
<dbReference type="GO" id="GO:0031514">
    <property type="term" value="C:motile cilium"/>
    <property type="evidence" value="ECO:0007669"/>
    <property type="project" value="UniProtKB-SubCell"/>
</dbReference>
<dbReference type="PANTHER" id="PTHR31543">
    <property type="entry name" value="DYNEIN REGULATORY COMPLEX SUBUNIT 4"/>
    <property type="match status" value="1"/>
</dbReference>
<evidence type="ECO:0000256" key="2">
    <source>
        <dbReference type="ARBA" id="ARBA00004245"/>
    </source>
</evidence>
<evidence type="ECO:0000313" key="13">
    <source>
        <dbReference type="EMBL" id="KIY94894.1"/>
    </source>
</evidence>
<evidence type="ECO:0000256" key="7">
    <source>
        <dbReference type="ARBA" id="ARBA00023054"/>
    </source>
</evidence>
<keyword evidence="10" id="KW-0966">Cell projection</keyword>
<dbReference type="InterPro" id="IPR025593">
    <property type="entry name" value="GAS8_dom"/>
</dbReference>
<dbReference type="Proteomes" id="UP000054498">
    <property type="component" value="Unassembled WGS sequence"/>
</dbReference>
<feature type="domain" description="Growth arrest-specific protein 8" evidence="12">
    <location>
        <begin position="231"/>
        <end position="265"/>
    </location>
</feature>
<reference evidence="13 14" key="1">
    <citation type="journal article" date="2013" name="BMC Genomics">
        <title>Reconstruction of the lipid metabolism for the microalga Monoraphidium neglectum from its genome sequence reveals characteristics suitable for biofuel production.</title>
        <authorList>
            <person name="Bogen C."/>
            <person name="Al-Dilaimi A."/>
            <person name="Albersmeier A."/>
            <person name="Wichmann J."/>
            <person name="Grundmann M."/>
            <person name="Rupp O."/>
            <person name="Lauersen K.J."/>
            <person name="Blifernez-Klassen O."/>
            <person name="Kalinowski J."/>
            <person name="Goesmann A."/>
            <person name="Mussgnug J.H."/>
            <person name="Kruse O."/>
        </authorList>
    </citation>
    <scope>NUCLEOTIDE SEQUENCE [LARGE SCALE GENOMIC DNA]</scope>
    <source>
        <strain evidence="13 14">SAG 48.87</strain>
    </source>
</reference>
<evidence type="ECO:0000256" key="6">
    <source>
        <dbReference type="ARBA" id="ARBA00022846"/>
    </source>
</evidence>
<evidence type="ECO:0000256" key="8">
    <source>
        <dbReference type="ARBA" id="ARBA00023069"/>
    </source>
</evidence>
<dbReference type="GO" id="GO:0048870">
    <property type="term" value="P:cell motility"/>
    <property type="evidence" value="ECO:0007669"/>
    <property type="project" value="InterPro"/>
</dbReference>
<gene>
    <name evidence="13" type="ORF">MNEG_13069</name>
</gene>
<evidence type="ECO:0000256" key="5">
    <source>
        <dbReference type="ARBA" id="ARBA00022701"/>
    </source>
</evidence>
<dbReference type="GO" id="GO:0005874">
    <property type="term" value="C:microtubule"/>
    <property type="evidence" value="ECO:0007669"/>
    <property type="project" value="UniProtKB-KW"/>
</dbReference>
<dbReference type="KEGG" id="mng:MNEG_13069"/>
<evidence type="ECO:0000256" key="9">
    <source>
        <dbReference type="ARBA" id="ARBA00023212"/>
    </source>
</evidence>
<accession>A0A0D2LTC5</accession>
<keyword evidence="6" id="KW-0282">Flagellum</keyword>